<protein>
    <submittedName>
        <fullName evidence="1">Uncharacterized protein</fullName>
    </submittedName>
</protein>
<evidence type="ECO:0000313" key="2">
    <source>
        <dbReference type="Proteomes" id="UP000184315"/>
    </source>
</evidence>
<name>A0A1J1LI53_9CYAN</name>
<accession>A0A1J1LI53</accession>
<dbReference type="EMBL" id="CZDF01000133">
    <property type="protein sequence ID" value="CUR31886.1"/>
    <property type="molecule type" value="Genomic_DNA"/>
</dbReference>
<dbReference type="AlphaFoldDB" id="A0A1J1LI53"/>
<organism evidence="1 2">
    <name type="scientific">Planktothrix tepida PCC 9214</name>
    <dbReference type="NCBI Taxonomy" id="671072"/>
    <lineage>
        <taxon>Bacteria</taxon>
        <taxon>Bacillati</taxon>
        <taxon>Cyanobacteriota</taxon>
        <taxon>Cyanophyceae</taxon>
        <taxon>Oscillatoriophycideae</taxon>
        <taxon>Oscillatoriales</taxon>
        <taxon>Microcoleaceae</taxon>
        <taxon>Planktothrix</taxon>
    </lineage>
</organism>
<proteinExistence type="predicted"/>
<dbReference type="STRING" id="671072.PL921430025"/>
<evidence type="ECO:0000313" key="1">
    <source>
        <dbReference type="EMBL" id="CUR31886.1"/>
    </source>
</evidence>
<sequence length="41" mass="4518">MQAPPAVLIGGRASYFNSLVEPGNQGIRVQNDWVDVIVYNE</sequence>
<reference evidence="2" key="1">
    <citation type="submission" date="2015-10" db="EMBL/GenBank/DDBJ databases">
        <authorList>
            <person name="Regsiter A."/>
            <person name="william w."/>
        </authorList>
    </citation>
    <scope>NUCLEOTIDE SEQUENCE [LARGE SCALE GENOMIC DNA]</scope>
</reference>
<gene>
    <name evidence="1" type="ORF">PL921430025</name>
</gene>
<dbReference type="Proteomes" id="UP000184315">
    <property type="component" value="Unassembled WGS sequence"/>
</dbReference>
<keyword evidence="2" id="KW-1185">Reference proteome</keyword>